<keyword evidence="3" id="KW-0227">DNA damage</keyword>
<dbReference type="AlphaFoldDB" id="B9L818"/>
<dbReference type="NCBIfam" id="NF010485">
    <property type="entry name" value="PRK13909.1-2"/>
    <property type="match status" value="1"/>
</dbReference>
<keyword evidence="10" id="KW-0413">Isomerase</keyword>
<feature type="binding site" evidence="14">
    <location>
        <begin position="9"/>
        <end position="16"/>
    </location>
    <ligand>
        <name>ATP</name>
        <dbReference type="ChEBI" id="CHEBI:30616"/>
    </ligand>
</feature>
<dbReference type="InterPro" id="IPR011335">
    <property type="entry name" value="Restrct_endonuc-II-like"/>
</dbReference>
<dbReference type="Pfam" id="PF00580">
    <property type="entry name" value="UvrD-helicase"/>
    <property type="match status" value="1"/>
</dbReference>
<dbReference type="PANTHER" id="PTHR11070">
    <property type="entry name" value="UVRD / RECB / PCRA DNA HELICASE FAMILY MEMBER"/>
    <property type="match status" value="1"/>
</dbReference>
<dbReference type="GO" id="GO:0000725">
    <property type="term" value="P:recombinational repair"/>
    <property type="evidence" value="ECO:0007669"/>
    <property type="project" value="TreeGrafter"/>
</dbReference>
<dbReference type="GO" id="GO:0003677">
    <property type="term" value="F:DNA binding"/>
    <property type="evidence" value="ECO:0007669"/>
    <property type="project" value="UniProtKB-KW"/>
</dbReference>
<dbReference type="GO" id="GO:0005829">
    <property type="term" value="C:cytosol"/>
    <property type="evidence" value="ECO:0007669"/>
    <property type="project" value="TreeGrafter"/>
</dbReference>
<evidence type="ECO:0000256" key="2">
    <source>
        <dbReference type="ARBA" id="ARBA00022741"/>
    </source>
</evidence>
<evidence type="ECO:0000256" key="3">
    <source>
        <dbReference type="ARBA" id="ARBA00022763"/>
    </source>
</evidence>
<dbReference type="eggNOG" id="COG1074">
    <property type="taxonomic scope" value="Bacteria"/>
</dbReference>
<feature type="coiled-coil region" evidence="15">
    <location>
        <begin position="182"/>
        <end position="209"/>
    </location>
</feature>
<keyword evidence="8" id="KW-0238">DNA-binding</keyword>
<feature type="domain" description="UvrD-like helicase ATP-binding" evidence="16">
    <location>
        <begin position="1"/>
        <end position="414"/>
    </location>
</feature>
<evidence type="ECO:0000256" key="14">
    <source>
        <dbReference type="PROSITE-ProRule" id="PRU00560"/>
    </source>
</evidence>
<dbReference type="Pfam" id="PF12705">
    <property type="entry name" value="PDDEXK_1"/>
    <property type="match status" value="1"/>
</dbReference>
<accession>B9L818</accession>
<evidence type="ECO:0000256" key="1">
    <source>
        <dbReference type="ARBA" id="ARBA00022722"/>
    </source>
</evidence>
<dbReference type="SUPFAM" id="SSF52540">
    <property type="entry name" value="P-loop containing nucleoside triphosphate hydrolases"/>
    <property type="match status" value="1"/>
</dbReference>
<dbReference type="InterPro" id="IPR027417">
    <property type="entry name" value="P-loop_NTPase"/>
</dbReference>
<evidence type="ECO:0000256" key="12">
    <source>
        <dbReference type="ARBA" id="ARBA00034808"/>
    </source>
</evidence>
<evidence type="ECO:0000313" key="18">
    <source>
        <dbReference type="Proteomes" id="UP000000448"/>
    </source>
</evidence>
<evidence type="ECO:0000259" key="16">
    <source>
        <dbReference type="PROSITE" id="PS51198"/>
    </source>
</evidence>
<dbReference type="SUPFAM" id="SSF52980">
    <property type="entry name" value="Restriction endonuclease-like"/>
    <property type="match status" value="1"/>
</dbReference>
<evidence type="ECO:0000256" key="13">
    <source>
        <dbReference type="ARBA" id="ARBA00048988"/>
    </source>
</evidence>
<evidence type="ECO:0000256" key="6">
    <source>
        <dbReference type="ARBA" id="ARBA00022839"/>
    </source>
</evidence>
<dbReference type="PROSITE" id="PS51198">
    <property type="entry name" value="UVRD_HELICASE_ATP_BIND"/>
    <property type="match status" value="1"/>
</dbReference>
<proteinExistence type="predicted"/>
<protein>
    <recommendedName>
        <fullName evidence="12">DNA 3'-5' helicase</fullName>
        <ecNumber evidence="12">5.6.2.4</ecNumber>
    </recommendedName>
</protein>
<evidence type="ECO:0000256" key="5">
    <source>
        <dbReference type="ARBA" id="ARBA00022806"/>
    </source>
</evidence>
<keyword evidence="5 14" id="KW-0347">Helicase</keyword>
<evidence type="ECO:0000256" key="4">
    <source>
        <dbReference type="ARBA" id="ARBA00022801"/>
    </source>
</evidence>
<comment type="catalytic activity">
    <reaction evidence="13">
        <text>ATP + H2O = ADP + phosphate + H(+)</text>
        <dbReference type="Rhea" id="RHEA:13065"/>
        <dbReference type="ChEBI" id="CHEBI:15377"/>
        <dbReference type="ChEBI" id="CHEBI:15378"/>
        <dbReference type="ChEBI" id="CHEBI:30616"/>
        <dbReference type="ChEBI" id="CHEBI:43474"/>
        <dbReference type="ChEBI" id="CHEBI:456216"/>
        <dbReference type="EC" id="5.6.2.4"/>
    </reaction>
</comment>
<keyword evidence="15" id="KW-0175">Coiled coil</keyword>
<dbReference type="EMBL" id="CP001279">
    <property type="protein sequence ID" value="ACM92676.1"/>
    <property type="molecule type" value="Genomic_DNA"/>
</dbReference>
<dbReference type="InterPro" id="IPR014017">
    <property type="entry name" value="DNA_helicase_UvrD-like_C"/>
</dbReference>
<evidence type="ECO:0000313" key="17">
    <source>
        <dbReference type="EMBL" id="ACM92676.1"/>
    </source>
</evidence>
<dbReference type="Proteomes" id="UP000000448">
    <property type="component" value="Chromosome"/>
</dbReference>
<evidence type="ECO:0000256" key="15">
    <source>
        <dbReference type="SAM" id="Coils"/>
    </source>
</evidence>
<gene>
    <name evidence="17" type="ordered locus">NAMH_0353</name>
</gene>
<dbReference type="GO" id="GO:0004527">
    <property type="term" value="F:exonuclease activity"/>
    <property type="evidence" value="ECO:0007669"/>
    <property type="project" value="UniProtKB-KW"/>
</dbReference>
<dbReference type="KEGG" id="nam:NAMH_0353"/>
<dbReference type="InterPro" id="IPR014016">
    <property type="entry name" value="UvrD-like_ATP-bd"/>
</dbReference>
<keyword evidence="1" id="KW-0540">Nuclease</keyword>
<dbReference type="Pfam" id="PF13361">
    <property type="entry name" value="UvrD_C"/>
    <property type="match status" value="1"/>
</dbReference>
<evidence type="ECO:0000256" key="10">
    <source>
        <dbReference type="ARBA" id="ARBA00023235"/>
    </source>
</evidence>
<evidence type="ECO:0000256" key="7">
    <source>
        <dbReference type="ARBA" id="ARBA00022840"/>
    </source>
</evidence>
<dbReference type="InterPro" id="IPR011604">
    <property type="entry name" value="PDDEXK-like_dom_sf"/>
</dbReference>
<sequence>MQRLLSLKASAGSGKTFSLALRYLALLFRGVNPSSILAVTFTNKAANEMKERVIKFLDLLKEDEELLEILCGTSGLNEKEILKKREFVLKEFLTSDIHITTIDAFIQKVLRKFGYYVGVDVDFDIKSDNLENIFELLIESLDNKEFNSLIEFAKIENKKSKSIVELFEMLYEKEKELSKWKMENGKWKINQVLKEIEEIKSEFILATEECTQINNFFKKDPFDMLKVKTIPSFLENGTLAKVRGFKKCYEEWMDAEFERLISLIKELLTAKERYVLSSLFSLYEKYKQIKNSVKSKENYLDFKDIEHKVYELLVEDELNRDFLYFRLDSRIEHILIDEFQDTSVTQWKIFEPLVDEIKAGEGVKDFKSFFYVGDTKQAIYRFRGGSSELFDYVYEQLKPFGMVQKELPKNYRSKKVIVDYVNRLFNLNQEANVEGGYVEVKEGDLFEELENTLKFMFEKGVRDKDIAVLVYTNDDILKVADFIKEKFNKDVVTATRAKVKNQPFAKALIDILKYTHDMLEGKKSEIYKLNFLTVIGKPYTPEPFYVPVKKPAEMIRDLMFEYDLIDESSLKLLEHSLKYKDLFDFAAGIDEYDEELPLGEFDGITVMTVHKSKGLEFENVIVLEKTGRDNNRSSNLLFDYEGIELKDIKYNIAGREILDMEFAKVKAKEKELEYKDKRNVEYVAFTRAVNSLFILKKEKSSFVTSLKPEKIGVFEVEEKEETKKSKEKFALKLKHHGLQDVKKENEYKPNDYGAIYFGLALHYAFEMEEFDAVLNRYGIYTDVKKAYGMYEKTKKLIDFEGRKYKEIPFVYNGEEGIIDLLVESEDEIVIIDYKSAKPEDESSYITQVEHYKTVAKELKNKKVKGYLLYVDEEKLREV</sequence>
<evidence type="ECO:0000256" key="9">
    <source>
        <dbReference type="ARBA" id="ARBA00023204"/>
    </source>
</evidence>
<organism evidence="17 18">
    <name type="scientific">Nautilia profundicola (strain ATCC BAA-1463 / DSM 18972 / AmH)</name>
    <dbReference type="NCBI Taxonomy" id="598659"/>
    <lineage>
        <taxon>Bacteria</taxon>
        <taxon>Pseudomonadati</taxon>
        <taxon>Campylobacterota</taxon>
        <taxon>Epsilonproteobacteria</taxon>
        <taxon>Nautiliales</taxon>
        <taxon>Nautiliaceae</taxon>
        <taxon>Nautilia</taxon>
    </lineage>
</organism>
<name>B9L818_NAUPA</name>
<dbReference type="GO" id="GO:0043138">
    <property type="term" value="F:3'-5' DNA helicase activity"/>
    <property type="evidence" value="ECO:0007669"/>
    <property type="project" value="UniProtKB-EC"/>
</dbReference>
<dbReference type="GO" id="GO:0005524">
    <property type="term" value="F:ATP binding"/>
    <property type="evidence" value="ECO:0007669"/>
    <property type="project" value="UniProtKB-UniRule"/>
</dbReference>
<dbReference type="InterPro" id="IPR000212">
    <property type="entry name" value="DNA_helicase_UvrD/REP"/>
</dbReference>
<dbReference type="OrthoDB" id="9810135at2"/>
<dbReference type="Gene3D" id="3.90.320.10">
    <property type="match status" value="1"/>
</dbReference>
<keyword evidence="18" id="KW-1185">Reference proteome</keyword>
<dbReference type="RefSeq" id="WP_015901728.1">
    <property type="nucleotide sequence ID" value="NC_012115.1"/>
</dbReference>
<dbReference type="InterPro" id="IPR038726">
    <property type="entry name" value="PDDEXK_AddAB-type"/>
</dbReference>
<dbReference type="STRING" id="598659.NAMH_0353"/>
<keyword evidence="4 14" id="KW-0378">Hydrolase</keyword>
<keyword evidence="6" id="KW-0269">Exonuclease</keyword>
<comment type="catalytic activity">
    <reaction evidence="11">
        <text>Couples ATP hydrolysis with the unwinding of duplex DNA by translocating in the 3'-5' direction.</text>
        <dbReference type="EC" id="5.6.2.4"/>
    </reaction>
</comment>
<dbReference type="EC" id="5.6.2.4" evidence="12"/>
<dbReference type="Gene3D" id="3.40.50.300">
    <property type="entry name" value="P-loop containing nucleotide triphosphate hydrolases"/>
    <property type="match status" value="4"/>
</dbReference>
<keyword evidence="7 14" id="KW-0067">ATP-binding</keyword>
<dbReference type="PANTHER" id="PTHR11070:SF67">
    <property type="entry name" value="DNA 3'-5' HELICASE"/>
    <property type="match status" value="1"/>
</dbReference>
<evidence type="ECO:0000256" key="8">
    <source>
        <dbReference type="ARBA" id="ARBA00023125"/>
    </source>
</evidence>
<dbReference type="HOGENOM" id="CLU_010638_1_0_7"/>
<keyword evidence="9" id="KW-0234">DNA repair</keyword>
<keyword evidence="2 14" id="KW-0547">Nucleotide-binding</keyword>
<evidence type="ECO:0000256" key="11">
    <source>
        <dbReference type="ARBA" id="ARBA00034617"/>
    </source>
</evidence>
<reference evidence="17 18" key="1">
    <citation type="journal article" date="2009" name="PLoS Genet.">
        <title>Adaptations to submarine hydrothermal environments exemplified by the genome of Nautilia profundicola.</title>
        <authorList>
            <person name="Campbell B.J."/>
            <person name="Smith J.L."/>
            <person name="Hanson T.E."/>
            <person name="Klotz M.G."/>
            <person name="Stein L.Y."/>
            <person name="Lee C.K."/>
            <person name="Wu D."/>
            <person name="Robinson J.M."/>
            <person name="Khouri H.M."/>
            <person name="Eisen J.A."/>
            <person name="Cary S.C."/>
        </authorList>
    </citation>
    <scope>NUCLEOTIDE SEQUENCE [LARGE SCALE GENOMIC DNA]</scope>
    <source>
        <strain evidence="18">ATCC BAA-1463 / DSM 18972 / AmH</strain>
    </source>
</reference>